<dbReference type="AlphaFoldDB" id="A0A7S4A6F3"/>
<keyword evidence="1" id="KW-0732">Signal</keyword>
<organism evidence="2">
    <name type="scientific">Pelagomonas calceolata</name>
    <dbReference type="NCBI Taxonomy" id="35677"/>
    <lineage>
        <taxon>Eukaryota</taxon>
        <taxon>Sar</taxon>
        <taxon>Stramenopiles</taxon>
        <taxon>Ochrophyta</taxon>
        <taxon>Pelagophyceae</taxon>
        <taxon>Pelagomonadales</taxon>
        <taxon>Pelagomonadaceae</taxon>
        <taxon>Pelagomonas</taxon>
    </lineage>
</organism>
<dbReference type="EMBL" id="HBIW01023973">
    <property type="protein sequence ID" value="CAE0705236.1"/>
    <property type="molecule type" value="Transcribed_RNA"/>
</dbReference>
<evidence type="ECO:0008006" key="5">
    <source>
        <dbReference type="Google" id="ProtNLM"/>
    </source>
</evidence>
<dbReference type="EMBL" id="CAKKNE010000004">
    <property type="protein sequence ID" value="CAH0373326.1"/>
    <property type="molecule type" value="Genomic_DNA"/>
</dbReference>
<evidence type="ECO:0000313" key="4">
    <source>
        <dbReference type="Proteomes" id="UP000789595"/>
    </source>
</evidence>
<protein>
    <recommendedName>
        <fullName evidence="5">PDZ domain-containing protein</fullName>
    </recommendedName>
</protein>
<dbReference type="OrthoDB" id="273181at2759"/>
<evidence type="ECO:0000256" key="1">
    <source>
        <dbReference type="SAM" id="SignalP"/>
    </source>
</evidence>
<name>A0A7S4A6F3_9STRA</name>
<gene>
    <name evidence="2" type="ORF">PCAL00307_LOCUS20684</name>
    <name evidence="3" type="ORF">PECAL_4P05130</name>
</gene>
<accession>A0A7S4A6F3</accession>
<feature type="signal peptide" evidence="1">
    <location>
        <begin position="1"/>
        <end position="22"/>
    </location>
</feature>
<reference evidence="3" key="2">
    <citation type="submission" date="2021-11" db="EMBL/GenBank/DDBJ databases">
        <authorList>
            <consortium name="Genoscope - CEA"/>
            <person name="William W."/>
        </authorList>
    </citation>
    <scope>NUCLEOTIDE SEQUENCE</scope>
</reference>
<sequence>MRLALTALICAAGAFMPPSVKRSNALRATGDRWYCGEGVKYPRGAAGMPPAPPAETGGYSHEQQLFDFWADTNYDYEVALARPLGIVFEEIGTAAQPRGVQVIDVGGNAAASGKVSVGDVLVGVTAVRYIGGEYLGKARPERDIFPAGQMDFDTVVDAISSNEEPELSELRVVPHSSDVILRMRKG</sequence>
<reference evidence="2" key="1">
    <citation type="submission" date="2021-01" db="EMBL/GenBank/DDBJ databases">
        <authorList>
            <person name="Corre E."/>
            <person name="Pelletier E."/>
            <person name="Niang G."/>
            <person name="Scheremetjew M."/>
            <person name="Finn R."/>
            <person name="Kale V."/>
            <person name="Holt S."/>
            <person name="Cochrane G."/>
            <person name="Meng A."/>
            <person name="Brown T."/>
            <person name="Cohen L."/>
        </authorList>
    </citation>
    <scope>NUCLEOTIDE SEQUENCE</scope>
    <source>
        <strain evidence="2">CCMP1756</strain>
    </source>
</reference>
<proteinExistence type="predicted"/>
<evidence type="ECO:0000313" key="3">
    <source>
        <dbReference type="EMBL" id="CAH0373326.1"/>
    </source>
</evidence>
<evidence type="ECO:0000313" key="2">
    <source>
        <dbReference type="EMBL" id="CAE0705236.1"/>
    </source>
</evidence>
<dbReference type="Proteomes" id="UP000789595">
    <property type="component" value="Unassembled WGS sequence"/>
</dbReference>
<feature type="chain" id="PRO_5036212332" description="PDZ domain-containing protein" evidence="1">
    <location>
        <begin position="23"/>
        <end position="186"/>
    </location>
</feature>
<keyword evidence="4" id="KW-1185">Reference proteome</keyword>